<name>A0A379DIU4_9PORP</name>
<dbReference type="Gene3D" id="3.40.30.10">
    <property type="entry name" value="Glutaredoxin"/>
    <property type="match status" value="1"/>
</dbReference>
<dbReference type="Pfam" id="PF17127">
    <property type="entry name" value="DUF5106"/>
    <property type="match status" value="1"/>
</dbReference>
<accession>A0A379DIU4</accession>
<evidence type="ECO:0008006" key="5">
    <source>
        <dbReference type="Google" id="ProtNLM"/>
    </source>
</evidence>
<gene>
    <name evidence="3" type="ORF">NCTC13100_01443</name>
</gene>
<dbReference type="PROSITE" id="PS51257">
    <property type="entry name" value="PROKAR_LIPOPROTEIN"/>
    <property type="match status" value="1"/>
</dbReference>
<proteinExistence type="predicted"/>
<organism evidence="3 4">
    <name type="scientific">Porphyromonas macacae</name>
    <dbReference type="NCBI Taxonomy" id="28115"/>
    <lineage>
        <taxon>Bacteria</taxon>
        <taxon>Pseudomonadati</taxon>
        <taxon>Bacteroidota</taxon>
        <taxon>Bacteroidia</taxon>
        <taxon>Bacteroidales</taxon>
        <taxon>Porphyromonadaceae</taxon>
        <taxon>Porphyromonas</taxon>
    </lineage>
</organism>
<dbReference type="Proteomes" id="UP000254263">
    <property type="component" value="Unassembled WGS sequence"/>
</dbReference>
<protein>
    <recommendedName>
        <fullName evidence="5">DUF5106 domain-containing protein</fullName>
    </recommendedName>
</protein>
<feature type="domain" description="Thioredoxin-like fold" evidence="1">
    <location>
        <begin position="216"/>
        <end position="305"/>
    </location>
</feature>
<evidence type="ECO:0000313" key="4">
    <source>
        <dbReference type="Proteomes" id="UP000254263"/>
    </source>
</evidence>
<dbReference type="AlphaFoldDB" id="A0A379DIU4"/>
<evidence type="ECO:0000259" key="2">
    <source>
        <dbReference type="Pfam" id="PF17127"/>
    </source>
</evidence>
<dbReference type="RefSeq" id="WP_025079433.1">
    <property type="nucleotide sequence ID" value="NZ_UGTI01000001.1"/>
</dbReference>
<dbReference type="Pfam" id="PF13905">
    <property type="entry name" value="Thioredoxin_8"/>
    <property type="match status" value="1"/>
</dbReference>
<dbReference type="InterPro" id="IPR012336">
    <property type="entry name" value="Thioredoxin-like_fold"/>
</dbReference>
<evidence type="ECO:0000259" key="1">
    <source>
        <dbReference type="Pfam" id="PF13905"/>
    </source>
</evidence>
<reference evidence="3 4" key="1">
    <citation type="submission" date="2018-06" db="EMBL/GenBank/DDBJ databases">
        <authorList>
            <consortium name="Pathogen Informatics"/>
            <person name="Doyle S."/>
        </authorList>
    </citation>
    <scope>NUCLEOTIDE SEQUENCE [LARGE SCALE GENOMIC DNA]</scope>
    <source>
        <strain evidence="3 4">NCTC13100</strain>
    </source>
</reference>
<sequence length="325" mass="37512">MKTNQKNYAVISLVMFLFITACGNKAVKADVRETDSLVADTILQSQMHNAIEPELAIPFPAIPETIIDPRSRAKYLLDHYWDKLDFNDVSFLNSPDKLEASFANFLAIAISFPVSEVENNLISPLMKSKGKMLNFFLDNYEKYLYEPNSPMFNEEYYIPILKWQVKSPKISLARQTRSESVLKLTLLNRVGEKAQNFIYTMADGSKHHLNNIRTPYTLLIFYVPGCRSCELTVDVIKKDMYWREKVEKGRLDILFIYADNDLSAWKNTLISMPDFVKIGYDEKHEILSKPLYDLKASPTIYLLNNMFEVVLKDTSLEKVKSVLKD</sequence>
<dbReference type="SUPFAM" id="SSF52833">
    <property type="entry name" value="Thioredoxin-like"/>
    <property type="match status" value="1"/>
</dbReference>
<dbReference type="InterPro" id="IPR033395">
    <property type="entry name" value="DUF5106"/>
</dbReference>
<evidence type="ECO:0000313" key="3">
    <source>
        <dbReference type="EMBL" id="SUB78288.1"/>
    </source>
</evidence>
<feature type="domain" description="DUF5106" evidence="2">
    <location>
        <begin position="47"/>
        <end position="185"/>
    </location>
</feature>
<dbReference type="EMBL" id="UGTI01000001">
    <property type="protein sequence ID" value="SUB78288.1"/>
    <property type="molecule type" value="Genomic_DNA"/>
</dbReference>
<dbReference type="InterPro" id="IPR036249">
    <property type="entry name" value="Thioredoxin-like_sf"/>
</dbReference>